<dbReference type="Pfam" id="PF01618">
    <property type="entry name" value="MotA_ExbB"/>
    <property type="match status" value="1"/>
</dbReference>
<comment type="caution">
    <text evidence="10">The sequence shown here is derived from an EMBL/GenBank/DDBJ whole genome shotgun (WGS) entry which is preliminary data.</text>
</comment>
<keyword evidence="2" id="KW-1003">Cell membrane</keyword>
<keyword evidence="3 7" id="KW-0812">Transmembrane</keyword>
<evidence type="ECO:0000256" key="4">
    <source>
        <dbReference type="ARBA" id="ARBA00022989"/>
    </source>
</evidence>
<evidence type="ECO:0000259" key="9">
    <source>
        <dbReference type="Pfam" id="PF01618"/>
    </source>
</evidence>
<comment type="similarity">
    <text evidence="6">Belongs to the exbB/tolQ family.</text>
</comment>
<evidence type="ECO:0000256" key="5">
    <source>
        <dbReference type="ARBA" id="ARBA00023136"/>
    </source>
</evidence>
<feature type="transmembrane region" description="Helical" evidence="7">
    <location>
        <begin position="370"/>
        <end position="395"/>
    </location>
</feature>
<keyword evidence="5 7" id="KW-0472">Membrane</keyword>
<organism evidence="10 11">
    <name type="scientific">Neptunicella marina</name>
    <dbReference type="NCBI Taxonomy" id="2125989"/>
    <lineage>
        <taxon>Bacteria</taxon>
        <taxon>Pseudomonadati</taxon>
        <taxon>Pseudomonadota</taxon>
        <taxon>Gammaproteobacteria</taxon>
        <taxon>Alteromonadales</taxon>
        <taxon>Alteromonadaceae</taxon>
        <taxon>Neptunicella</taxon>
    </lineage>
</organism>
<feature type="signal peptide" evidence="8">
    <location>
        <begin position="1"/>
        <end position="20"/>
    </location>
</feature>
<dbReference type="InterPro" id="IPR002898">
    <property type="entry name" value="MotA_ExbB_proton_chnl"/>
</dbReference>
<reference evidence="10" key="2">
    <citation type="submission" date="2020-08" db="EMBL/GenBank/DDBJ databases">
        <authorList>
            <person name="Lai Q."/>
        </authorList>
    </citation>
    <scope>NUCLEOTIDE SEQUENCE</scope>
    <source>
        <strain evidence="10">S27-2</strain>
    </source>
</reference>
<dbReference type="InterPro" id="IPR050790">
    <property type="entry name" value="ExbB/TolQ_transport"/>
</dbReference>
<evidence type="ECO:0000256" key="8">
    <source>
        <dbReference type="SAM" id="SignalP"/>
    </source>
</evidence>
<keyword evidence="8" id="KW-0732">Signal</keyword>
<name>A0A8J6IS04_9ALTE</name>
<dbReference type="Proteomes" id="UP000601768">
    <property type="component" value="Unassembled WGS sequence"/>
</dbReference>
<gene>
    <name evidence="10" type="ORF">H8B19_02740</name>
</gene>
<feature type="chain" id="PRO_5035270380" evidence="8">
    <location>
        <begin position="21"/>
        <end position="439"/>
    </location>
</feature>
<evidence type="ECO:0000256" key="1">
    <source>
        <dbReference type="ARBA" id="ARBA00004651"/>
    </source>
</evidence>
<feature type="transmembrane region" description="Helical" evidence="7">
    <location>
        <begin position="326"/>
        <end position="350"/>
    </location>
</feature>
<dbReference type="PANTHER" id="PTHR30625:SF11">
    <property type="entry name" value="MOTA_TOLQ_EXBB PROTON CHANNEL DOMAIN-CONTAINING PROTEIN"/>
    <property type="match status" value="1"/>
</dbReference>
<evidence type="ECO:0000256" key="7">
    <source>
        <dbReference type="SAM" id="Phobius"/>
    </source>
</evidence>
<dbReference type="PANTHER" id="PTHR30625">
    <property type="entry name" value="PROTEIN TOLQ"/>
    <property type="match status" value="1"/>
</dbReference>
<accession>A0A8J6IS04</accession>
<keyword evidence="6" id="KW-0653">Protein transport</keyword>
<dbReference type="GO" id="GO:0005886">
    <property type="term" value="C:plasma membrane"/>
    <property type="evidence" value="ECO:0007669"/>
    <property type="project" value="UniProtKB-SubCell"/>
</dbReference>
<dbReference type="RefSeq" id="WP_186505254.1">
    <property type="nucleotide sequence ID" value="NZ_JACNEP010000002.1"/>
</dbReference>
<evidence type="ECO:0000313" key="10">
    <source>
        <dbReference type="EMBL" id="MBC3764777.1"/>
    </source>
</evidence>
<protein>
    <submittedName>
        <fullName evidence="10">MotA/TolQ/ExbB proton channel family protein</fullName>
    </submittedName>
</protein>
<evidence type="ECO:0000256" key="6">
    <source>
        <dbReference type="RuleBase" id="RU004057"/>
    </source>
</evidence>
<keyword evidence="6" id="KW-0813">Transport</keyword>
<reference evidence="10" key="1">
    <citation type="journal article" date="2018" name="Int. J. Syst. Evol. Microbiol.">
        <title>Neptunicella marina gen. nov., sp. nov., isolated from surface seawater.</title>
        <authorList>
            <person name="Liu X."/>
            <person name="Lai Q."/>
            <person name="Du Y."/>
            <person name="Zhang X."/>
            <person name="Liu Z."/>
            <person name="Sun F."/>
            <person name="Shao Z."/>
        </authorList>
    </citation>
    <scope>NUCLEOTIDE SEQUENCE</scope>
    <source>
        <strain evidence="10">S27-2</strain>
    </source>
</reference>
<evidence type="ECO:0000256" key="3">
    <source>
        <dbReference type="ARBA" id="ARBA00022692"/>
    </source>
</evidence>
<feature type="domain" description="MotA/TolQ/ExbB proton channel" evidence="9">
    <location>
        <begin position="300"/>
        <end position="407"/>
    </location>
</feature>
<dbReference type="AlphaFoldDB" id="A0A8J6IS04"/>
<dbReference type="GO" id="GO:0017038">
    <property type="term" value="P:protein import"/>
    <property type="evidence" value="ECO:0007669"/>
    <property type="project" value="TreeGrafter"/>
</dbReference>
<sequence>MKLLKVTLLFILFAPLFVQAQAVDKSILSDIKKAQQALKSAQDKVAAERAAIAKKLSVLQRQVLTQREKTAVVRRAQDENTLGLTQLQQRIDGWRAQHNFQQNLINRFIRQQDLPVPEKTGSLGSILRHSETLLAQLSPTFNPQAVITESGVIEQADVLALGPVMLFVNGEQAGLLESGNNGLKISLSLEGASRQSLLDLAKTGRGSISFDPSNSKAIAMARQHESAIEHISKGGLWAIPILFFALFALVIAIAKSWQLFRLPKIQLLPGSKLAEWISQKDLNQDNSLDGMQASLMQIARQEPNIAHRDDLLFNQLQLSKYRLERWLGAIAVVASISPLLGLLGTVSGMIETFKMMTLFGSGDPEVVSGGIAQALITTELGLVVAIPALILNALLSRRAKNYYQQLESFALQISQLSESNIKPLHSSEHEKPVRAAGAC</sequence>
<evidence type="ECO:0000313" key="11">
    <source>
        <dbReference type="Proteomes" id="UP000601768"/>
    </source>
</evidence>
<evidence type="ECO:0000256" key="2">
    <source>
        <dbReference type="ARBA" id="ARBA00022475"/>
    </source>
</evidence>
<comment type="subcellular location">
    <subcellularLocation>
        <location evidence="1">Cell membrane</location>
        <topology evidence="1">Multi-pass membrane protein</topology>
    </subcellularLocation>
    <subcellularLocation>
        <location evidence="6">Membrane</location>
        <topology evidence="6">Multi-pass membrane protein</topology>
    </subcellularLocation>
</comment>
<keyword evidence="11" id="KW-1185">Reference proteome</keyword>
<keyword evidence="4 7" id="KW-1133">Transmembrane helix</keyword>
<feature type="transmembrane region" description="Helical" evidence="7">
    <location>
        <begin position="234"/>
        <end position="254"/>
    </location>
</feature>
<proteinExistence type="inferred from homology"/>
<dbReference type="EMBL" id="JACNEP010000002">
    <property type="protein sequence ID" value="MBC3764777.1"/>
    <property type="molecule type" value="Genomic_DNA"/>
</dbReference>